<evidence type="ECO:0000313" key="2">
    <source>
        <dbReference type="EMBL" id="RRB04029.1"/>
    </source>
</evidence>
<feature type="domain" description="Secretion system C-terminal sorting" evidence="1">
    <location>
        <begin position="796"/>
        <end position="868"/>
    </location>
</feature>
<dbReference type="Gene3D" id="2.120.10.30">
    <property type="entry name" value="TolB, C-terminal domain"/>
    <property type="match status" value="1"/>
</dbReference>
<evidence type="ECO:0000313" key="3">
    <source>
        <dbReference type="Proteomes" id="UP000271925"/>
    </source>
</evidence>
<organism evidence="2 3">
    <name type="scientific">Larkinella rosea</name>
    <dbReference type="NCBI Taxonomy" id="2025312"/>
    <lineage>
        <taxon>Bacteria</taxon>
        <taxon>Pseudomonadati</taxon>
        <taxon>Bacteroidota</taxon>
        <taxon>Cytophagia</taxon>
        <taxon>Cytophagales</taxon>
        <taxon>Spirosomataceae</taxon>
        <taxon>Larkinella</taxon>
    </lineage>
</organism>
<reference evidence="2 3" key="1">
    <citation type="submission" date="2018-11" db="EMBL/GenBank/DDBJ databases">
        <authorList>
            <person name="Zhou Z."/>
            <person name="Wang G."/>
        </authorList>
    </citation>
    <scope>NUCLEOTIDE SEQUENCE [LARGE SCALE GENOMIC DNA]</scope>
    <source>
        <strain evidence="2 3">KCTC52004</strain>
    </source>
</reference>
<dbReference type="Pfam" id="PF18962">
    <property type="entry name" value="Por_Secre_tail"/>
    <property type="match status" value="1"/>
</dbReference>
<accession>A0A3P1BSZ6</accession>
<protein>
    <submittedName>
        <fullName evidence="2">T9SS C-terminal target domain-containing protein</fullName>
    </submittedName>
</protein>
<dbReference type="EMBL" id="RQJO01000008">
    <property type="protein sequence ID" value="RRB04029.1"/>
    <property type="molecule type" value="Genomic_DNA"/>
</dbReference>
<proteinExistence type="predicted"/>
<name>A0A3P1BSZ6_9BACT</name>
<dbReference type="OrthoDB" id="1522095at2"/>
<dbReference type="RefSeq" id="WP_124874347.1">
    <property type="nucleotide sequence ID" value="NZ_RQJO01000008.1"/>
</dbReference>
<sequence>MRTTNPIAAPVLLSPAQDQRFVPSDNGMQSFSVQPVPGATAYEIQITSASDESFTSFTKSVSEKPSFSTFFGKQGPTIWRIRAVVGSETGPWSKTGRFFINPLPGSFMIPFSPALLTFPFAYYRDGNTLTHQISVATDSSFTQLVYRKSLYDNSTQASVMGLIENLRPNTLYYVKVEDVNEGQDPTLPTGVLSRMKQTFRTGTDQMAFKWSFINTVTHPTLPLGLLNSIKVTDDALWTVHNRDGLFQLNPENLALQSITRTSTNGKIGSYRLALSEDNPGGLWLINGVSTGNGNYSVTPYQQMGKLVDSSGELAERVLFKPTFSFSDFSTSPRLFYSSYGIYAPAADNLTKMYEPPANSWITKRLIRPGFIWMIQLNSSNTPYTLVEFNPLTKTSRAFSSDMISQLGKYILDIATDALGNLWVSQSSNTNPFPVLAKFDGQNWTTPTTPITSIRNMANDPFGNLYIIDGFQKLYRYDGQAWKNLGTLPAFSNLGKMTVDGRGNLWFNGPYQIIRSSPCGSMEAPNLSVSKQNSEAGESVTLKAEGCSSVVWSWNNASETVSNQLEKGTNQFVVKPTINTTYHARCYDDGCSGTEANLLVNVRPKLLLTKTNKTGYCPGDLLTASITLQGSAAPTNQFSLVLKSGSQTVRYPTVISGPDFSSSLPLALKAGPYTVYAESSEPALLSRDSIQITVMPLPTAELSSNRPDLAPGDSARISVALTGTAPWLFTRWDGQVIQTADSPYQAIFHATQQPISYNLTVSGLSDVSCANGTVKNPLTIGVLVLATEPSVDQEVAVYPNPTSGRLFIKVTAPRLIKRLQLSDQQGREVKQKTLLTPVRQQEWDISTFASGTYLLRVETTNKKAVVWKIIKI</sequence>
<comment type="caution">
    <text evidence="2">The sequence shown here is derived from an EMBL/GenBank/DDBJ whole genome shotgun (WGS) entry which is preliminary data.</text>
</comment>
<dbReference type="AlphaFoldDB" id="A0A3P1BSZ6"/>
<evidence type="ECO:0000259" key="1">
    <source>
        <dbReference type="Pfam" id="PF18962"/>
    </source>
</evidence>
<dbReference type="InterPro" id="IPR026444">
    <property type="entry name" value="Secre_tail"/>
</dbReference>
<dbReference type="InterPro" id="IPR011042">
    <property type="entry name" value="6-blade_b-propeller_TolB-like"/>
</dbReference>
<dbReference type="Proteomes" id="UP000271925">
    <property type="component" value="Unassembled WGS sequence"/>
</dbReference>
<gene>
    <name evidence="2" type="ORF">EHT25_10905</name>
</gene>
<dbReference type="NCBIfam" id="TIGR04183">
    <property type="entry name" value="Por_Secre_tail"/>
    <property type="match status" value="1"/>
</dbReference>
<dbReference type="SUPFAM" id="SSF63829">
    <property type="entry name" value="Calcium-dependent phosphotriesterase"/>
    <property type="match status" value="1"/>
</dbReference>
<keyword evidence="3" id="KW-1185">Reference proteome</keyword>